<dbReference type="SUPFAM" id="SSF54427">
    <property type="entry name" value="NTF2-like"/>
    <property type="match status" value="1"/>
</dbReference>
<dbReference type="EMBL" id="JAAWWK010000001">
    <property type="protein sequence ID" value="NKI16463.1"/>
    <property type="molecule type" value="Genomic_DNA"/>
</dbReference>
<dbReference type="Gene3D" id="3.10.450.50">
    <property type="match status" value="1"/>
</dbReference>
<comment type="caution">
    <text evidence="1">The sequence shown here is derived from an EMBL/GenBank/DDBJ whole genome shotgun (WGS) entry which is preliminary data.</text>
</comment>
<reference evidence="1 2" key="1">
    <citation type="submission" date="2020-04" db="EMBL/GenBank/DDBJ databases">
        <authorList>
            <person name="Yoon J."/>
        </authorList>
    </citation>
    <scope>NUCLEOTIDE SEQUENCE [LARGE SCALE GENOMIC DNA]</scope>
    <source>
        <strain evidence="1 2">KMU-166</strain>
    </source>
</reference>
<dbReference type="InterPro" id="IPR032710">
    <property type="entry name" value="NTF2-like_dom_sf"/>
</dbReference>
<dbReference type="RefSeq" id="WP_168448982.1">
    <property type="nucleotide sequence ID" value="NZ_JAAWWK010000001.1"/>
</dbReference>
<evidence type="ECO:0000313" key="2">
    <source>
        <dbReference type="Proteomes" id="UP000765845"/>
    </source>
</evidence>
<protein>
    <submittedName>
        <fullName evidence="1">Nuclear transport factor 2 family protein</fullName>
    </submittedName>
</protein>
<proteinExistence type="predicted"/>
<organism evidence="1 2">
    <name type="scientific">Spongiibacter thalassae</name>
    <dbReference type="NCBI Taxonomy" id="2721624"/>
    <lineage>
        <taxon>Bacteria</taxon>
        <taxon>Pseudomonadati</taxon>
        <taxon>Pseudomonadota</taxon>
        <taxon>Gammaproteobacteria</taxon>
        <taxon>Cellvibrionales</taxon>
        <taxon>Spongiibacteraceae</taxon>
        <taxon>Spongiibacter</taxon>
    </lineage>
</organism>
<accession>A0ABX1GCZ4</accession>
<gene>
    <name evidence="1" type="ORF">HCU74_03410</name>
</gene>
<sequence>MAALTPETVEKFMHTQVACWNAGDREGFFNAYRSIAPNGLHIEYVGAHSGDGMQILEGMWEQQRAAIDIEEVALIVIGDEAVAHNRNKVKGSDLVIETIEQYHFADNGTVSVRYFIKKPQG</sequence>
<dbReference type="Proteomes" id="UP000765845">
    <property type="component" value="Unassembled WGS sequence"/>
</dbReference>
<name>A0ABX1GCZ4_9GAMM</name>
<keyword evidence="2" id="KW-1185">Reference proteome</keyword>
<evidence type="ECO:0000313" key="1">
    <source>
        <dbReference type="EMBL" id="NKI16463.1"/>
    </source>
</evidence>